<accession>A0ABS0FU16</accession>
<keyword evidence="2" id="KW-1185">Reference proteome</keyword>
<dbReference type="RefSeq" id="WP_196122470.1">
    <property type="nucleotide sequence ID" value="NZ_JADMCD010000024.1"/>
</dbReference>
<organism evidence="1 2">
    <name type="scientific">Pseudomonas luteola</name>
    <dbReference type="NCBI Taxonomy" id="47886"/>
    <lineage>
        <taxon>Bacteria</taxon>
        <taxon>Pseudomonadati</taxon>
        <taxon>Pseudomonadota</taxon>
        <taxon>Gammaproteobacteria</taxon>
        <taxon>Pseudomonadales</taxon>
        <taxon>Pseudomonadaceae</taxon>
        <taxon>Pseudomonas</taxon>
    </lineage>
</organism>
<protein>
    <submittedName>
        <fullName evidence="1">Uncharacterized protein</fullName>
    </submittedName>
</protein>
<gene>
    <name evidence="1" type="ORF">IRZ65_24535</name>
</gene>
<name>A0ABS0FU16_PSELU</name>
<dbReference type="Proteomes" id="UP000626180">
    <property type="component" value="Unassembled WGS sequence"/>
</dbReference>
<evidence type="ECO:0000313" key="2">
    <source>
        <dbReference type="Proteomes" id="UP000626180"/>
    </source>
</evidence>
<reference evidence="1 2" key="1">
    <citation type="submission" date="2020-10" db="EMBL/GenBank/DDBJ databases">
        <title>Genome sequences of Pseudomonas isolates.</title>
        <authorList>
            <person name="Wessels L."/>
            <person name="Reich F."/>
            <person name="Hammerl J."/>
        </authorList>
    </citation>
    <scope>NUCLEOTIDE SEQUENCE [LARGE SCALE GENOMIC DNA]</scope>
    <source>
        <strain evidence="1 2">20-MO00624-0</strain>
    </source>
</reference>
<sequence length="107" mass="12587">MKARHFDPSARCWLSRQVDERTGRIKISPNAYSPAYTLELLRLILTIQIQEEESARQLGIKPRFTVLSMRQIVAIDMLWGRYGYHEPFMALLSYLKTNEQDARYPLL</sequence>
<evidence type="ECO:0000313" key="1">
    <source>
        <dbReference type="EMBL" id="MBF8643824.1"/>
    </source>
</evidence>
<dbReference type="EMBL" id="JADMCD010000024">
    <property type="protein sequence ID" value="MBF8643824.1"/>
    <property type="molecule type" value="Genomic_DNA"/>
</dbReference>
<proteinExistence type="predicted"/>
<comment type="caution">
    <text evidence="1">The sequence shown here is derived from an EMBL/GenBank/DDBJ whole genome shotgun (WGS) entry which is preliminary data.</text>
</comment>